<dbReference type="EMBL" id="JAGGJZ010000002">
    <property type="protein sequence ID" value="MBP1889418.1"/>
    <property type="molecule type" value="Genomic_DNA"/>
</dbReference>
<dbReference type="InterPro" id="IPR039420">
    <property type="entry name" value="WalR-like"/>
</dbReference>
<protein>
    <recommendedName>
        <fullName evidence="1">Stage 0 sporulation protein A homolog</fullName>
    </recommendedName>
</protein>
<keyword evidence="2" id="KW-0805">Transcription regulation</keyword>
<feature type="DNA-binding region" description="OmpR/PhoB-type" evidence="7">
    <location>
        <begin position="131"/>
        <end position="230"/>
    </location>
</feature>
<dbReference type="Pfam" id="PF00486">
    <property type="entry name" value="Trans_reg_C"/>
    <property type="match status" value="1"/>
</dbReference>
<dbReference type="Gene3D" id="3.40.50.2300">
    <property type="match status" value="1"/>
</dbReference>
<dbReference type="RefSeq" id="WP_209796115.1">
    <property type="nucleotide sequence ID" value="NZ_JAGGJZ010000002.1"/>
</dbReference>
<dbReference type="PANTHER" id="PTHR48111">
    <property type="entry name" value="REGULATOR OF RPOS"/>
    <property type="match status" value="1"/>
</dbReference>
<accession>A0ABS4EZI9</accession>
<dbReference type="SMART" id="SM00448">
    <property type="entry name" value="REC"/>
    <property type="match status" value="1"/>
</dbReference>
<dbReference type="InterPro" id="IPR001867">
    <property type="entry name" value="OmpR/PhoB-type_DNA-bd"/>
</dbReference>
<dbReference type="SUPFAM" id="SSF46894">
    <property type="entry name" value="C-terminal effector domain of the bipartite response regulators"/>
    <property type="match status" value="1"/>
</dbReference>
<evidence type="ECO:0000256" key="7">
    <source>
        <dbReference type="PROSITE-ProRule" id="PRU01091"/>
    </source>
</evidence>
<dbReference type="PROSITE" id="PS50110">
    <property type="entry name" value="RESPONSE_REGULATORY"/>
    <property type="match status" value="1"/>
</dbReference>
<dbReference type="InterPro" id="IPR011006">
    <property type="entry name" value="CheY-like_superfamily"/>
</dbReference>
<dbReference type="Proteomes" id="UP000783390">
    <property type="component" value="Unassembled WGS sequence"/>
</dbReference>
<evidence type="ECO:0000256" key="5">
    <source>
        <dbReference type="ARBA" id="ARBA00024867"/>
    </source>
</evidence>
<dbReference type="CDD" id="cd00383">
    <property type="entry name" value="trans_reg_C"/>
    <property type="match status" value="1"/>
</dbReference>
<evidence type="ECO:0000259" key="8">
    <source>
        <dbReference type="PROSITE" id="PS50110"/>
    </source>
</evidence>
<comment type="caution">
    <text evidence="10">The sequence shown here is derived from an EMBL/GenBank/DDBJ whole genome shotgun (WGS) entry which is preliminary data.</text>
</comment>
<feature type="modified residue" description="4-aspartylphosphate" evidence="6">
    <location>
        <position position="53"/>
    </location>
</feature>
<dbReference type="SUPFAM" id="SSF52172">
    <property type="entry name" value="CheY-like"/>
    <property type="match status" value="1"/>
</dbReference>
<gene>
    <name evidence="10" type="ORF">J2Z53_000999</name>
</gene>
<keyword evidence="4" id="KW-0804">Transcription</keyword>
<proteinExistence type="predicted"/>
<evidence type="ECO:0000256" key="4">
    <source>
        <dbReference type="ARBA" id="ARBA00023163"/>
    </source>
</evidence>
<dbReference type="PANTHER" id="PTHR48111:SF2">
    <property type="entry name" value="RESPONSE REGULATOR SAER"/>
    <property type="match status" value="1"/>
</dbReference>
<organism evidence="10 11">
    <name type="scientific">Clostridium moniliforme</name>
    <dbReference type="NCBI Taxonomy" id="39489"/>
    <lineage>
        <taxon>Bacteria</taxon>
        <taxon>Bacillati</taxon>
        <taxon>Bacillota</taxon>
        <taxon>Clostridia</taxon>
        <taxon>Eubacteriales</taxon>
        <taxon>Clostridiaceae</taxon>
        <taxon>Clostridium</taxon>
    </lineage>
</organism>
<evidence type="ECO:0000256" key="6">
    <source>
        <dbReference type="PROSITE-ProRule" id="PRU00169"/>
    </source>
</evidence>
<sequence>MKYNILLCDDEKEILDVLELYLSKEGYNIFKAKDGVEALKFYKNNEINLAIVDIMMPNIDGIRVVKELRKSSNIPIIMLSAKSSDEDKILGLNIGADDYIAKPFNPLEVVARVKAQFRRVYKLIYEEKEEKEIIKIGEVELDRYNIKVHFKNKELELTSIEYKILKYLMENAGRILTKNQIFEEVWNEVFLGGDNTIMVHISRLREKLEDNSRNPKYLKTVRGLGYKFEKNVDI</sequence>
<feature type="domain" description="Response regulatory" evidence="8">
    <location>
        <begin position="4"/>
        <end position="117"/>
    </location>
</feature>
<evidence type="ECO:0000256" key="3">
    <source>
        <dbReference type="ARBA" id="ARBA00023125"/>
    </source>
</evidence>
<evidence type="ECO:0000259" key="9">
    <source>
        <dbReference type="PROSITE" id="PS51755"/>
    </source>
</evidence>
<evidence type="ECO:0000313" key="11">
    <source>
        <dbReference type="Proteomes" id="UP000783390"/>
    </source>
</evidence>
<keyword evidence="11" id="KW-1185">Reference proteome</keyword>
<evidence type="ECO:0000313" key="10">
    <source>
        <dbReference type="EMBL" id="MBP1889418.1"/>
    </source>
</evidence>
<evidence type="ECO:0000256" key="1">
    <source>
        <dbReference type="ARBA" id="ARBA00018672"/>
    </source>
</evidence>
<name>A0ABS4EZI9_9CLOT</name>
<dbReference type="InterPro" id="IPR036388">
    <property type="entry name" value="WH-like_DNA-bd_sf"/>
</dbReference>
<dbReference type="SMART" id="SM00862">
    <property type="entry name" value="Trans_reg_C"/>
    <property type="match status" value="1"/>
</dbReference>
<dbReference type="Pfam" id="PF00072">
    <property type="entry name" value="Response_reg"/>
    <property type="match status" value="1"/>
</dbReference>
<keyword evidence="3 7" id="KW-0238">DNA-binding</keyword>
<dbReference type="InterPro" id="IPR001789">
    <property type="entry name" value="Sig_transdc_resp-reg_receiver"/>
</dbReference>
<comment type="function">
    <text evidence="5">May play the central regulatory role in sporulation. It may be an element of the effector pathway responsible for the activation of sporulation genes in response to nutritional stress. Spo0A may act in concert with spo0H (a sigma factor) to control the expression of some genes that are critical to the sporulation process.</text>
</comment>
<dbReference type="PROSITE" id="PS51755">
    <property type="entry name" value="OMPR_PHOB"/>
    <property type="match status" value="1"/>
</dbReference>
<feature type="domain" description="OmpR/PhoB-type" evidence="9">
    <location>
        <begin position="131"/>
        <end position="230"/>
    </location>
</feature>
<dbReference type="Gene3D" id="6.10.250.690">
    <property type="match status" value="1"/>
</dbReference>
<dbReference type="Gene3D" id="1.10.10.10">
    <property type="entry name" value="Winged helix-like DNA-binding domain superfamily/Winged helix DNA-binding domain"/>
    <property type="match status" value="1"/>
</dbReference>
<keyword evidence="6" id="KW-0597">Phosphoprotein</keyword>
<evidence type="ECO:0000256" key="2">
    <source>
        <dbReference type="ARBA" id="ARBA00023015"/>
    </source>
</evidence>
<reference evidence="10 11" key="1">
    <citation type="submission" date="2021-03" db="EMBL/GenBank/DDBJ databases">
        <title>Genomic Encyclopedia of Type Strains, Phase IV (KMG-IV): sequencing the most valuable type-strain genomes for metagenomic binning, comparative biology and taxonomic classification.</title>
        <authorList>
            <person name="Goeker M."/>
        </authorList>
    </citation>
    <scope>NUCLEOTIDE SEQUENCE [LARGE SCALE GENOMIC DNA]</scope>
    <source>
        <strain evidence="10 11">DSM 3984</strain>
    </source>
</reference>
<dbReference type="GO" id="GO:0003677">
    <property type="term" value="F:DNA binding"/>
    <property type="evidence" value="ECO:0007669"/>
    <property type="project" value="UniProtKB-KW"/>
</dbReference>
<dbReference type="InterPro" id="IPR016032">
    <property type="entry name" value="Sig_transdc_resp-reg_C-effctor"/>
</dbReference>
<dbReference type="CDD" id="cd17574">
    <property type="entry name" value="REC_OmpR"/>
    <property type="match status" value="1"/>
</dbReference>